<dbReference type="GO" id="GO:0003677">
    <property type="term" value="F:DNA binding"/>
    <property type="evidence" value="ECO:0007669"/>
    <property type="project" value="UniProtKB-UniRule"/>
</dbReference>
<dbReference type="InterPro" id="IPR023772">
    <property type="entry name" value="DNA-bd_HTH_TetR-type_CS"/>
</dbReference>
<evidence type="ECO:0000313" key="5">
    <source>
        <dbReference type="EMBL" id="PXW85665.1"/>
    </source>
</evidence>
<evidence type="ECO:0000259" key="4">
    <source>
        <dbReference type="PROSITE" id="PS50977"/>
    </source>
</evidence>
<dbReference type="OrthoDB" id="9812993at2"/>
<dbReference type="InterPro" id="IPR050624">
    <property type="entry name" value="HTH-type_Tx_Regulator"/>
</dbReference>
<dbReference type="AlphaFoldDB" id="A0A2V3W076"/>
<dbReference type="SUPFAM" id="SSF46689">
    <property type="entry name" value="Homeodomain-like"/>
    <property type="match status" value="1"/>
</dbReference>
<sequence length="288" mass="33678">MNLRKQNVILTAKQLFASKGYSTSSIQDIIDECGISKGTFYNYFASKSEFLIAYLNTAKEEEFRRRDALIYEHDQANKDIFVKQILIRIEVMHEFTLRAIHEEAFHSEDPILKPYIIKRFIEELSWLADRLIQIYGDKSQPYASDSAILMYGMIQNLLYVWSALTKKQVNLTLLVQYVVRRMDTIIDDLMKSNDLFLHNIELTSLDKNTKNITKDKIVKNLTVLKQSFGGSDSVLQQHTEFIMEELQSPEPRIHLLFSFIQAFKKVAKRTEYENEVDLIISQLKNFLN</sequence>
<keyword evidence="1" id="KW-0678">Repressor</keyword>
<name>A0A2V3W076_9BACI</name>
<reference evidence="5 6" key="1">
    <citation type="submission" date="2018-05" db="EMBL/GenBank/DDBJ databases">
        <title>Genomic Encyclopedia of Type Strains, Phase IV (KMG-IV): sequencing the most valuable type-strain genomes for metagenomic binning, comparative biology and taxonomic classification.</title>
        <authorList>
            <person name="Goeker M."/>
        </authorList>
    </citation>
    <scope>NUCLEOTIDE SEQUENCE [LARGE SCALE GENOMIC DNA]</scope>
    <source>
        <strain evidence="5 6">DSM 28556</strain>
    </source>
</reference>
<gene>
    <name evidence="5" type="ORF">DFR56_110166</name>
</gene>
<dbReference type="InterPro" id="IPR009057">
    <property type="entry name" value="Homeodomain-like_sf"/>
</dbReference>
<dbReference type="Proteomes" id="UP000247978">
    <property type="component" value="Unassembled WGS sequence"/>
</dbReference>
<dbReference type="Gene3D" id="1.10.357.10">
    <property type="entry name" value="Tetracycline Repressor, domain 2"/>
    <property type="match status" value="1"/>
</dbReference>
<dbReference type="EMBL" id="QJJQ01000010">
    <property type="protein sequence ID" value="PXW85665.1"/>
    <property type="molecule type" value="Genomic_DNA"/>
</dbReference>
<dbReference type="Pfam" id="PF00440">
    <property type="entry name" value="TetR_N"/>
    <property type="match status" value="1"/>
</dbReference>
<keyword evidence="2 3" id="KW-0238">DNA-binding</keyword>
<accession>A0A2V3W076</accession>
<dbReference type="PRINTS" id="PR00455">
    <property type="entry name" value="HTHTETR"/>
</dbReference>
<comment type="caution">
    <text evidence="5">The sequence shown here is derived from an EMBL/GenBank/DDBJ whole genome shotgun (WGS) entry which is preliminary data.</text>
</comment>
<feature type="DNA-binding region" description="H-T-H motif" evidence="3">
    <location>
        <begin position="25"/>
        <end position="44"/>
    </location>
</feature>
<dbReference type="PROSITE" id="PS01081">
    <property type="entry name" value="HTH_TETR_1"/>
    <property type="match status" value="1"/>
</dbReference>
<evidence type="ECO:0000256" key="3">
    <source>
        <dbReference type="PROSITE-ProRule" id="PRU00335"/>
    </source>
</evidence>
<proteinExistence type="predicted"/>
<evidence type="ECO:0000256" key="2">
    <source>
        <dbReference type="ARBA" id="ARBA00023125"/>
    </source>
</evidence>
<dbReference type="PANTHER" id="PTHR43479:SF22">
    <property type="entry name" value="TRANSCRIPTIONAL REGULATOR, TETR FAMILY"/>
    <property type="match status" value="1"/>
</dbReference>
<evidence type="ECO:0000256" key="1">
    <source>
        <dbReference type="ARBA" id="ARBA00022491"/>
    </source>
</evidence>
<dbReference type="PROSITE" id="PS50977">
    <property type="entry name" value="HTH_TETR_2"/>
    <property type="match status" value="1"/>
</dbReference>
<evidence type="ECO:0000313" key="6">
    <source>
        <dbReference type="Proteomes" id="UP000247978"/>
    </source>
</evidence>
<dbReference type="InterPro" id="IPR001647">
    <property type="entry name" value="HTH_TetR"/>
</dbReference>
<keyword evidence="6" id="KW-1185">Reference proteome</keyword>
<organism evidence="5 6">
    <name type="scientific">Pseudogracilibacillus auburnensis</name>
    <dbReference type="NCBI Taxonomy" id="1494959"/>
    <lineage>
        <taxon>Bacteria</taxon>
        <taxon>Bacillati</taxon>
        <taxon>Bacillota</taxon>
        <taxon>Bacilli</taxon>
        <taxon>Bacillales</taxon>
        <taxon>Bacillaceae</taxon>
        <taxon>Pseudogracilibacillus</taxon>
    </lineage>
</organism>
<dbReference type="RefSeq" id="WP_110396121.1">
    <property type="nucleotide sequence ID" value="NZ_JADIJL010000018.1"/>
</dbReference>
<feature type="domain" description="HTH tetR-type" evidence="4">
    <location>
        <begin position="2"/>
        <end position="62"/>
    </location>
</feature>
<dbReference type="PANTHER" id="PTHR43479">
    <property type="entry name" value="ACREF/ENVCD OPERON REPRESSOR-RELATED"/>
    <property type="match status" value="1"/>
</dbReference>
<protein>
    <submittedName>
        <fullName evidence="5">TetR family transcriptional regulator</fullName>
    </submittedName>
</protein>